<protein>
    <submittedName>
        <fullName evidence="1">Uncharacterized protein</fullName>
    </submittedName>
</protein>
<dbReference type="Proteomes" id="UP001488838">
    <property type="component" value="Unassembled WGS sequence"/>
</dbReference>
<keyword evidence="2" id="KW-1185">Reference proteome</keyword>
<name>A0AAW0H302_MYOGA</name>
<dbReference type="EMBL" id="JBBHLL010001716">
    <property type="protein sequence ID" value="KAK7795816.1"/>
    <property type="molecule type" value="Genomic_DNA"/>
</dbReference>
<gene>
    <name evidence="1" type="ORF">U0070_010775</name>
</gene>
<sequence>MSKEPAIDIHPPYYISKERVDPQQREPKATLEMFFSEESRMIFQINVFKLSSKPWTPLTLNYPSTWVPD</sequence>
<comment type="caution">
    <text evidence="1">The sequence shown here is derived from an EMBL/GenBank/DDBJ whole genome shotgun (WGS) entry which is preliminary data.</text>
</comment>
<dbReference type="AlphaFoldDB" id="A0AAW0H302"/>
<evidence type="ECO:0000313" key="2">
    <source>
        <dbReference type="Proteomes" id="UP001488838"/>
    </source>
</evidence>
<evidence type="ECO:0000313" key="1">
    <source>
        <dbReference type="EMBL" id="KAK7795816.1"/>
    </source>
</evidence>
<accession>A0AAW0H302</accession>
<organism evidence="1 2">
    <name type="scientific">Myodes glareolus</name>
    <name type="common">Bank vole</name>
    <name type="synonym">Clethrionomys glareolus</name>
    <dbReference type="NCBI Taxonomy" id="447135"/>
    <lineage>
        <taxon>Eukaryota</taxon>
        <taxon>Metazoa</taxon>
        <taxon>Chordata</taxon>
        <taxon>Craniata</taxon>
        <taxon>Vertebrata</taxon>
        <taxon>Euteleostomi</taxon>
        <taxon>Mammalia</taxon>
        <taxon>Eutheria</taxon>
        <taxon>Euarchontoglires</taxon>
        <taxon>Glires</taxon>
        <taxon>Rodentia</taxon>
        <taxon>Myomorpha</taxon>
        <taxon>Muroidea</taxon>
        <taxon>Cricetidae</taxon>
        <taxon>Arvicolinae</taxon>
        <taxon>Myodes</taxon>
    </lineage>
</organism>
<proteinExistence type="predicted"/>
<reference evidence="1 2" key="1">
    <citation type="journal article" date="2023" name="bioRxiv">
        <title>Conserved and derived expression patterns and positive selection on dental genes reveal complex evolutionary context of ever-growing rodent molars.</title>
        <authorList>
            <person name="Calamari Z.T."/>
            <person name="Song A."/>
            <person name="Cohen E."/>
            <person name="Akter M."/>
            <person name="Roy R.D."/>
            <person name="Hallikas O."/>
            <person name="Christensen M.M."/>
            <person name="Li P."/>
            <person name="Marangoni P."/>
            <person name="Jernvall J."/>
            <person name="Klein O.D."/>
        </authorList>
    </citation>
    <scope>NUCLEOTIDE SEQUENCE [LARGE SCALE GENOMIC DNA]</scope>
    <source>
        <strain evidence="1">V071</strain>
    </source>
</reference>